<organism evidence="1">
    <name type="scientific">viral metagenome</name>
    <dbReference type="NCBI Taxonomy" id="1070528"/>
    <lineage>
        <taxon>unclassified sequences</taxon>
        <taxon>metagenomes</taxon>
        <taxon>organismal metagenomes</taxon>
    </lineage>
</organism>
<protein>
    <submittedName>
        <fullName evidence="1">Uncharacterized protein</fullName>
    </submittedName>
</protein>
<proteinExistence type="predicted"/>
<evidence type="ECO:0000313" key="1">
    <source>
        <dbReference type="EMBL" id="QJA65102.1"/>
    </source>
</evidence>
<gene>
    <name evidence="1" type="ORF">MM415B00433_0010</name>
</gene>
<dbReference type="EMBL" id="MT141532">
    <property type="protein sequence ID" value="QJA65102.1"/>
    <property type="molecule type" value="Genomic_DNA"/>
</dbReference>
<name>A0A6M3J842_9ZZZZ</name>
<sequence length="95" mass="11268">MNSFQVSLDKYLTKEPEDHLTPFFEKVYDLYPQSFWDYAYECRPSFEDSGIENKWLLKCSSKGYAPEKTALLIERAYRRFEKLIDTQLNGDTIHG</sequence>
<reference evidence="1" key="1">
    <citation type="submission" date="2020-03" db="EMBL/GenBank/DDBJ databases">
        <title>The deep terrestrial virosphere.</title>
        <authorList>
            <person name="Holmfeldt K."/>
            <person name="Nilsson E."/>
            <person name="Simone D."/>
            <person name="Lopez-Fernandez M."/>
            <person name="Wu X."/>
            <person name="de Brujin I."/>
            <person name="Lundin D."/>
            <person name="Andersson A."/>
            <person name="Bertilsson S."/>
            <person name="Dopson M."/>
        </authorList>
    </citation>
    <scope>NUCLEOTIDE SEQUENCE</scope>
    <source>
        <strain evidence="1">MM415B00433</strain>
    </source>
</reference>
<accession>A0A6M3J842</accession>
<dbReference type="AlphaFoldDB" id="A0A6M3J842"/>